<dbReference type="PANTHER" id="PTHR43158">
    <property type="entry name" value="SKFA PEPTIDE EXPORT ATP-BINDING PROTEIN SKFE"/>
    <property type="match status" value="1"/>
</dbReference>
<accession>A0A172TEV5</accession>
<protein>
    <recommendedName>
        <fullName evidence="3">ABC transporter domain-containing protein</fullName>
    </recommendedName>
</protein>
<evidence type="ECO:0000313" key="4">
    <source>
        <dbReference type="EMBL" id="ANE45540.1"/>
    </source>
</evidence>
<dbReference type="PANTHER" id="PTHR43158:SF2">
    <property type="entry name" value="SKFA PEPTIDE EXPORT ATP-BINDING PROTEIN SKFE"/>
    <property type="match status" value="1"/>
</dbReference>
<keyword evidence="1" id="KW-0547">Nucleotide-binding</keyword>
<dbReference type="Gene3D" id="3.40.50.300">
    <property type="entry name" value="P-loop containing nucleotide triphosphate hydrolases"/>
    <property type="match status" value="1"/>
</dbReference>
<dbReference type="InterPro" id="IPR003593">
    <property type="entry name" value="AAA+_ATPase"/>
</dbReference>
<dbReference type="GO" id="GO:0005524">
    <property type="term" value="F:ATP binding"/>
    <property type="evidence" value="ECO:0007669"/>
    <property type="project" value="UniProtKB-KW"/>
</dbReference>
<dbReference type="InterPro" id="IPR003439">
    <property type="entry name" value="ABC_transporter-like_ATP-bd"/>
</dbReference>
<dbReference type="EMBL" id="CP011388">
    <property type="protein sequence ID" value="ANE45540.1"/>
    <property type="molecule type" value="Genomic_DNA"/>
</dbReference>
<dbReference type="Proteomes" id="UP000076927">
    <property type="component" value="Chromosome"/>
</dbReference>
<keyword evidence="5" id="KW-1185">Reference proteome</keyword>
<dbReference type="PROSITE" id="PS00211">
    <property type="entry name" value="ABC_TRANSPORTER_1"/>
    <property type="match status" value="1"/>
</dbReference>
<dbReference type="PATRIC" id="fig|1178515.4.peg.707"/>
<evidence type="ECO:0000313" key="5">
    <source>
        <dbReference type="Proteomes" id="UP000076927"/>
    </source>
</evidence>
<dbReference type="RefSeq" id="WP_068604315.1">
    <property type="nucleotide sequence ID" value="NZ_CP011388.1"/>
</dbReference>
<keyword evidence="2" id="KW-0067">ATP-binding</keyword>
<dbReference type="CDD" id="cd03230">
    <property type="entry name" value="ABC_DR_subfamily_A"/>
    <property type="match status" value="1"/>
</dbReference>
<gene>
    <name evidence="4" type="ORF">SY83_03575</name>
</gene>
<evidence type="ECO:0000256" key="1">
    <source>
        <dbReference type="ARBA" id="ARBA00022741"/>
    </source>
</evidence>
<dbReference type="AlphaFoldDB" id="A0A172TEV5"/>
<sequence length="293" mass="33123">MNNSAVLTFNGVRKQLGRSMELGPLELEFERGLVYAIVGPNGSGKSTLMRMILGLMQPDEGELRVQGVNPAHQDPEQKQRVSYVPESSEYTDDSVTAANEASFIKHWYPAWDEALFRSLIAAWDIDLTRKLKKMSKGEQRRFDLAVGLARNPELLLLDEPSSGLDPLVWRQMTDRLTSFMEDGHRTIVMATHIIEEVRRLADIVIFVYKGKVLGVYEKDELFRQWKVYWVDGIVEGEIGAAVESTVEGNLTRVVTSDAGATEQELVGKGLPVMRTEALDLDDIMYYIIRNEQK</sequence>
<dbReference type="KEGG" id="pswu:SY83_03575"/>
<evidence type="ECO:0000256" key="2">
    <source>
        <dbReference type="ARBA" id="ARBA00022840"/>
    </source>
</evidence>
<evidence type="ECO:0000259" key="3">
    <source>
        <dbReference type="PROSITE" id="PS50893"/>
    </source>
</evidence>
<dbReference type="SUPFAM" id="SSF52540">
    <property type="entry name" value="P-loop containing nucleoside triphosphate hydrolases"/>
    <property type="match status" value="1"/>
</dbReference>
<name>A0A172TEV5_9BACL</name>
<dbReference type="STRING" id="1178515.SY83_03575"/>
<organism evidence="4 5">
    <name type="scientific">Paenibacillus swuensis</name>
    <dbReference type="NCBI Taxonomy" id="1178515"/>
    <lineage>
        <taxon>Bacteria</taxon>
        <taxon>Bacillati</taxon>
        <taxon>Bacillota</taxon>
        <taxon>Bacilli</taxon>
        <taxon>Bacillales</taxon>
        <taxon>Paenibacillaceae</taxon>
        <taxon>Paenibacillus</taxon>
    </lineage>
</organism>
<dbReference type="Pfam" id="PF00005">
    <property type="entry name" value="ABC_tran"/>
    <property type="match status" value="1"/>
</dbReference>
<dbReference type="SMART" id="SM00382">
    <property type="entry name" value="AAA"/>
    <property type="match status" value="1"/>
</dbReference>
<dbReference type="InterPro" id="IPR017871">
    <property type="entry name" value="ABC_transporter-like_CS"/>
</dbReference>
<proteinExistence type="predicted"/>
<dbReference type="InterPro" id="IPR027417">
    <property type="entry name" value="P-loop_NTPase"/>
</dbReference>
<feature type="domain" description="ABC transporter" evidence="3">
    <location>
        <begin position="7"/>
        <end position="234"/>
    </location>
</feature>
<dbReference type="PROSITE" id="PS50893">
    <property type="entry name" value="ABC_TRANSPORTER_2"/>
    <property type="match status" value="1"/>
</dbReference>
<reference evidence="4 5" key="1">
    <citation type="submission" date="2015-01" db="EMBL/GenBank/DDBJ databases">
        <title>Paenibacillus swuensis/DY6/whole genome sequencing.</title>
        <authorList>
            <person name="Kim M.K."/>
            <person name="Srinivasan S."/>
            <person name="Lee J.-J."/>
        </authorList>
    </citation>
    <scope>NUCLEOTIDE SEQUENCE [LARGE SCALE GENOMIC DNA]</scope>
    <source>
        <strain evidence="4 5">DY6</strain>
    </source>
</reference>
<dbReference type="GO" id="GO:0016887">
    <property type="term" value="F:ATP hydrolysis activity"/>
    <property type="evidence" value="ECO:0007669"/>
    <property type="project" value="InterPro"/>
</dbReference>